<keyword evidence="3" id="KW-1003">Cell membrane</keyword>
<dbReference type="HOGENOM" id="CLU_000604_1_1_5"/>
<accession>F2IXR5</accession>
<dbReference type="RefSeq" id="WP_013651714.1">
    <property type="nucleotide sequence ID" value="NC_015259.1"/>
</dbReference>
<keyword evidence="9" id="KW-0472">Membrane</keyword>
<evidence type="ECO:0000313" key="12">
    <source>
        <dbReference type="Proteomes" id="UP000008130"/>
    </source>
</evidence>
<dbReference type="Pfam" id="PF08402">
    <property type="entry name" value="TOBE_2"/>
    <property type="match status" value="1"/>
</dbReference>
<dbReference type="CDD" id="cd03259">
    <property type="entry name" value="ABC_Carb_Solutes_like"/>
    <property type="match status" value="1"/>
</dbReference>
<dbReference type="InterPro" id="IPR003593">
    <property type="entry name" value="AAA+_ATPase"/>
</dbReference>
<dbReference type="OrthoDB" id="9802264at2"/>
<dbReference type="SMART" id="SM00382">
    <property type="entry name" value="AAA"/>
    <property type="match status" value="1"/>
</dbReference>
<dbReference type="InterPro" id="IPR027417">
    <property type="entry name" value="P-loop_NTPase"/>
</dbReference>
<keyword evidence="5" id="KW-0547">Nucleotide-binding</keyword>
<evidence type="ECO:0000256" key="9">
    <source>
        <dbReference type="ARBA" id="ARBA00023136"/>
    </source>
</evidence>
<gene>
    <name evidence="11" type="primary">fbpC</name>
    <name evidence="11" type="ordered locus">SL003B_0967</name>
</gene>
<reference evidence="11 12" key="1">
    <citation type="journal article" date="2011" name="J. Bacteriol.">
        <title>Complete genome sequence of Polymorphum gilvum SL003B-26A1T, a crude oil-degrading bacterium from oil-polluted saline soil.</title>
        <authorList>
            <person name="Li S.G."/>
            <person name="Tang Y.Q."/>
            <person name="Nie Y."/>
            <person name="Cai M."/>
            <person name="Wu X.L."/>
        </authorList>
    </citation>
    <scope>NUCLEOTIDE SEQUENCE [LARGE SCALE GENOMIC DNA]</scope>
    <source>
        <strain evidence="12">LMG 25793 / CGMCC 1.9160 / SL003B-26A1</strain>
    </source>
</reference>
<dbReference type="GO" id="GO:0043190">
    <property type="term" value="C:ATP-binding cassette (ABC) transporter complex"/>
    <property type="evidence" value="ECO:0007669"/>
    <property type="project" value="InterPro"/>
</dbReference>
<keyword evidence="8" id="KW-0406">Ion transport</keyword>
<dbReference type="InterPro" id="IPR013611">
    <property type="entry name" value="Transp-assoc_OB_typ2"/>
</dbReference>
<dbReference type="GO" id="GO:0016887">
    <property type="term" value="F:ATP hydrolysis activity"/>
    <property type="evidence" value="ECO:0007669"/>
    <property type="project" value="InterPro"/>
</dbReference>
<evidence type="ECO:0000256" key="3">
    <source>
        <dbReference type="ARBA" id="ARBA00022475"/>
    </source>
</evidence>
<evidence type="ECO:0000256" key="1">
    <source>
        <dbReference type="ARBA" id="ARBA00005417"/>
    </source>
</evidence>
<dbReference type="STRING" id="991905.SL003B_0967"/>
<dbReference type="SUPFAM" id="SSF50331">
    <property type="entry name" value="MOP-like"/>
    <property type="match status" value="1"/>
</dbReference>
<dbReference type="EMBL" id="CP002568">
    <property type="protein sequence ID" value="ADZ69396.1"/>
    <property type="molecule type" value="Genomic_DNA"/>
</dbReference>
<dbReference type="PANTHER" id="PTHR42781">
    <property type="entry name" value="SPERMIDINE/PUTRESCINE IMPORT ATP-BINDING PROTEIN POTA"/>
    <property type="match status" value="1"/>
</dbReference>
<dbReference type="AlphaFoldDB" id="F2IXR5"/>
<dbReference type="PANTHER" id="PTHR42781:SF4">
    <property type="entry name" value="SPERMIDINE_PUTRESCINE IMPORT ATP-BINDING PROTEIN POTA"/>
    <property type="match status" value="1"/>
</dbReference>
<dbReference type="Proteomes" id="UP000008130">
    <property type="component" value="Chromosome"/>
</dbReference>
<keyword evidence="6" id="KW-0067">ATP-binding</keyword>
<evidence type="ECO:0000256" key="4">
    <source>
        <dbReference type="ARBA" id="ARBA00022496"/>
    </source>
</evidence>
<organism evidence="11 12">
    <name type="scientific">Polymorphum gilvum (strain LMG 25793 / CGMCC 1.9160 / SL003B-26A1)</name>
    <dbReference type="NCBI Taxonomy" id="991905"/>
    <lineage>
        <taxon>Bacteria</taxon>
        <taxon>Pseudomonadati</taxon>
        <taxon>Pseudomonadota</taxon>
        <taxon>Alphaproteobacteria</taxon>
        <taxon>Rhodobacterales</taxon>
        <taxon>Paracoccaceae</taxon>
        <taxon>Polymorphum</taxon>
    </lineage>
</organism>
<dbReference type="InterPro" id="IPR017871">
    <property type="entry name" value="ABC_transporter-like_CS"/>
</dbReference>
<dbReference type="Pfam" id="PF00005">
    <property type="entry name" value="ABC_tran"/>
    <property type="match status" value="1"/>
</dbReference>
<evidence type="ECO:0000256" key="2">
    <source>
        <dbReference type="ARBA" id="ARBA00022448"/>
    </source>
</evidence>
<dbReference type="KEGG" id="pgv:SL003B_0967"/>
<dbReference type="GO" id="GO:0015408">
    <property type="term" value="F:ABC-type ferric iron transporter activity"/>
    <property type="evidence" value="ECO:0007669"/>
    <property type="project" value="InterPro"/>
</dbReference>
<proteinExistence type="inferred from homology"/>
<keyword evidence="7" id="KW-0408">Iron</keyword>
<protein>
    <submittedName>
        <fullName evidence="11">ABC transporter component</fullName>
    </submittedName>
</protein>
<evidence type="ECO:0000313" key="11">
    <source>
        <dbReference type="EMBL" id="ADZ69396.1"/>
    </source>
</evidence>
<dbReference type="InterPro" id="IPR015853">
    <property type="entry name" value="ABC_transpr_FbpC"/>
</dbReference>
<evidence type="ECO:0000256" key="6">
    <source>
        <dbReference type="ARBA" id="ARBA00022840"/>
    </source>
</evidence>
<dbReference type="PROSITE" id="PS50893">
    <property type="entry name" value="ABC_TRANSPORTER_2"/>
    <property type="match status" value="1"/>
</dbReference>
<dbReference type="eggNOG" id="COG3842">
    <property type="taxonomic scope" value="Bacteria"/>
</dbReference>
<evidence type="ECO:0000259" key="10">
    <source>
        <dbReference type="PROSITE" id="PS50893"/>
    </source>
</evidence>
<keyword evidence="12" id="KW-1185">Reference proteome</keyword>
<keyword evidence="2" id="KW-0813">Transport</keyword>
<dbReference type="GO" id="GO:0005524">
    <property type="term" value="F:ATP binding"/>
    <property type="evidence" value="ECO:0007669"/>
    <property type="project" value="UniProtKB-KW"/>
</dbReference>
<feature type="domain" description="ABC transporter" evidence="10">
    <location>
        <begin position="3"/>
        <end position="237"/>
    </location>
</feature>
<evidence type="ECO:0000256" key="5">
    <source>
        <dbReference type="ARBA" id="ARBA00022741"/>
    </source>
</evidence>
<dbReference type="InterPro" id="IPR008995">
    <property type="entry name" value="Mo/tungstate-bd_C_term_dom"/>
</dbReference>
<keyword evidence="4" id="KW-0410">Iron transport</keyword>
<dbReference type="SUPFAM" id="SSF52540">
    <property type="entry name" value="P-loop containing nucleoside triphosphate hydrolases"/>
    <property type="match status" value="1"/>
</dbReference>
<dbReference type="FunFam" id="3.40.50.300:FF:000042">
    <property type="entry name" value="Maltose/maltodextrin ABC transporter, ATP-binding protein"/>
    <property type="match status" value="1"/>
</dbReference>
<sequence length="351" mass="36942">MSIVLTDVSKAFGSHRAVDGVSLDIGDGEFFVVLGPSGCGKSTLLRLIAGLEPLDGGTIRIGGRDVAGPRLHLPPEARNVGVVFQSYALWPHMSVAGNVAFPLQTAGLAGAEVARRTADCLATVELGAFAERRPADLSGGQRQRVALARCLAQGARTILMDEPLANLDPHLRGAMEEEIAAFHRASGATTLFITHDQREAMALADRIAILWQGQILQADAPDVLYSRPADARVAGFIGRSTIVSAVVTGVYGPRARVDVFGQTFEMSCSVGTGTGPARVVVRPEQVRIAGEGAIETVIERATYRGGHWEALGRAQGSDQPILVNVPHKVSVGEVLPLAFEAGWVLPVGGHG</sequence>
<name>F2IXR5_POLGS</name>
<evidence type="ECO:0000256" key="8">
    <source>
        <dbReference type="ARBA" id="ARBA00023065"/>
    </source>
</evidence>
<dbReference type="PROSITE" id="PS00211">
    <property type="entry name" value="ABC_TRANSPORTER_1"/>
    <property type="match status" value="1"/>
</dbReference>
<dbReference type="Gene3D" id="3.40.50.300">
    <property type="entry name" value="P-loop containing nucleotide triphosphate hydrolases"/>
    <property type="match status" value="1"/>
</dbReference>
<dbReference type="InterPro" id="IPR003439">
    <property type="entry name" value="ABC_transporter-like_ATP-bd"/>
</dbReference>
<dbReference type="InterPro" id="IPR050093">
    <property type="entry name" value="ABC_SmlMolc_Importer"/>
</dbReference>
<comment type="similarity">
    <text evidence="1">Belongs to the ABC transporter superfamily.</text>
</comment>
<evidence type="ECO:0000256" key="7">
    <source>
        <dbReference type="ARBA" id="ARBA00023004"/>
    </source>
</evidence>
<dbReference type="PATRIC" id="fig|991905.3.peg.982"/>